<dbReference type="HOGENOM" id="CLU_2616258_0_0_9"/>
<dbReference type="AlphaFoldDB" id="G7W798"/>
<dbReference type="KEGG" id="dor:Desor_5222"/>
<gene>
    <name evidence="1" type="ordered locus">Desor_5222</name>
</gene>
<dbReference type="Proteomes" id="UP000006346">
    <property type="component" value="Chromosome"/>
</dbReference>
<proteinExistence type="predicted"/>
<organism evidence="1 2">
    <name type="scientific">Desulfosporosinus orientis (strain ATCC 19365 / DSM 765 / NCIMB 8382 / VKM B-1628 / Singapore I)</name>
    <name type="common">Desulfotomaculum orientis</name>
    <dbReference type="NCBI Taxonomy" id="768706"/>
    <lineage>
        <taxon>Bacteria</taxon>
        <taxon>Bacillati</taxon>
        <taxon>Bacillota</taxon>
        <taxon>Clostridia</taxon>
        <taxon>Eubacteriales</taxon>
        <taxon>Desulfitobacteriaceae</taxon>
        <taxon>Desulfosporosinus</taxon>
    </lineage>
</organism>
<evidence type="ECO:0000313" key="1">
    <source>
        <dbReference type="EMBL" id="AET70606.1"/>
    </source>
</evidence>
<reference evidence="2" key="1">
    <citation type="submission" date="2011-11" db="EMBL/GenBank/DDBJ databases">
        <title>Complete sequence of Desulfosporosinus orientis DSM 765.</title>
        <authorList>
            <person name="Lucas S."/>
            <person name="Han J."/>
            <person name="Lapidus A."/>
            <person name="Cheng J.-F."/>
            <person name="Goodwin L."/>
            <person name="Pitluck S."/>
            <person name="Peters L."/>
            <person name="Ovchinnikova G."/>
            <person name="Teshima H."/>
            <person name="Detter J.C."/>
            <person name="Han C."/>
            <person name="Tapia R."/>
            <person name="Land M."/>
            <person name="Hauser L."/>
            <person name="Kyrpides N."/>
            <person name="Ivanova N."/>
            <person name="Pagani I."/>
            <person name="Pester M."/>
            <person name="Spring S."/>
            <person name="Ollivier B."/>
            <person name="Rattei T."/>
            <person name="Klenk H.-P."/>
            <person name="Wagner M."/>
            <person name="Loy A."/>
            <person name="Woyke T."/>
        </authorList>
    </citation>
    <scope>NUCLEOTIDE SEQUENCE [LARGE SCALE GENOMIC DNA]</scope>
    <source>
        <strain evidence="2">ATCC 19365 / DSM 765 / NCIMB 8382 / VKM B-1628</strain>
    </source>
</reference>
<sequence>MLLIALSGGETLTQGERGRVILLGPALVAACDRDSLGLGETVENAIFFVSPYGKHGGVCCVKWGGFLVFTVRQELSPF</sequence>
<name>G7W798_DESOD</name>
<keyword evidence="2" id="KW-1185">Reference proteome</keyword>
<reference evidence="1 2" key="2">
    <citation type="journal article" date="2012" name="J. Bacteriol.">
        <title>Complete genome sequences of Desulfosporosinus orientis DSM765T, Desulfosporosinus youngiae DSM17734T, Desulfosporosinus meridiei DSM13257T, and Desulfosporosinus acidiphilus DSM22704T.</title>
        <authorList>
            <person name="Pester M."/>
            <person name="Brambilla E."/>
            <person name="Alazard D."/>
            <person name="Rattei T."/>
            <person name="Weinmaier T."/>
            <person name="Han J."/>
            <person name="Lucas S."/>
            <person name="Lapidus A."/>
            <person name="Cheng J.F."/>
            <person name="Goodwin L."/>
            <person name="Pitluck S."/>
            <person name="Peters L."/>
            <person name="Ovchinnikova G."/>
            <person name="Teshima H."/>
            <person name="Detter J.C."/>
            <person name="Han C.S."/>
            <person name="Tapia R."/>
            <person name="Land M.L."/>
            <person name="Hauser L."/>
            <person name="Kyrpides N.C."/>
            <person name="Ivanova N.N."/>
            <person name="Pagani I."/>
            <person name="Huntmann M."/>
            <person name="Wei C.L."/>
            <person name="Davenport K.W."/>
            <person name="Daligault H."/>
            <person name="Chain P.S."/>
            <person name="Chen A."/>
            <person name="Mavromatis K."/>
            <person name="Markowitz V."/>
            <person name="Szeto E."/>
            <person name="Mikhailova N."/>
            <person name="Pati A."/>
            <person name="Wagner M."/>
            <person name="Woyke T."/>
            <person name="Ollivier B."/>
            <person name="Klenk H.P."/>
            <person name="Spring S."/>
            <person name="Loy A."/>
        </authorList>
    </citation>
    <scope>NUCLEOTIDE SEQUENCE [LARGE SCALE GENOMIC DNA]</scope>
    <source>
        <strain evidence="2">ATCC 19365 / DSM 765 / NCIMB 8382 / VKM B-1628</strain>
    </source>
</reference>
<protein>
    <submittedName>
        <fullName evidence="1">Uncharacterized protein</fullName>
    </submittedName>
</protein>
<evidence type="ECO:0000313" key="2">
    <source>
        <dbReference type="Proteomes" id="UP000006346"/>
    </source>
</evidence>
<accession>G7W798</accession>
<dbReference type="EMBL" id="CP003108">
    <property type="protein sequence ID" value="AET70606.1"/>
    <property type="molecule type" value="Genomic_DNA"/>
</dbReference>
<dbReference type="STRING" id="768706.Desor_5222"/>